<reference evidence="2 3" key="1">
    <citation type="submission" date="2019-03" db="EMBL/GenBank/DDBJ databases">
        <title>Sequencing 23 genomes of Wallemia ichthyophaga.</title>
        <authorList>
            <person name="Gostincar C."/>
        </authorList>
    </citation>
    <scope>NUCLEOTIDE SEQUENCE [LARGE SCALE GENOMIC DNA]</scope>
    <source>
        <strain evidence="2 3">EXF-5753</strain>
    </source>
</reference>
<dbReference type="PANTHER" id="PTHR37096">
    <property type="entry name" value="YALI0E33429P"/>
    <property type="match status" value="1"/>
</dbReference>
<protein>
    <submittedName>
        <fullName evidence="2">Uncharacterized protein</fullName>
    </submittedName>
</protein>
<dbReference type="SUPFAM" id="SSF52540">
    <property type="entry name" value="P-loop containing nucleoside triphosphate hydrolases"/>
    <property type="match status" value="1"/>
</dbReference>
<dbReference type="Proteomes" id="UP000310189">
    <property type="component" value="Unassembled WGS sequence"/>
</dbReference>
<organism evidence="2 3">
    <name type="scientific">Wallemia hederae</name>
    <dbReference type="NCBI Taxonomy" id="1540922"/>
    <lineage>
        <taxon>Eukaryota</taxon>
        <taxon>Fungi</taxon>
        <taxon>Dikarya</taxon>
        <taxon>Basidiomycota</taxon>
        <taxon>Wallemiomycotina</taxon>
        <taxon>Wallemiomycetes</taxon>
        <taxon>Wallemiales</taxon>
        <taxon>Wallemiaceae</taxon>
        <taxon>Wallemia</taxon>
    </lineage>
</organism>
<dbReference type="AlphaFoldDB" id="A0A4T0FP82"/>
<evidence type="ECO:0000256" key="1">
    <source>
        <dbReference type="SAM" id="MobiDB-lite"/>
    </source>
</evidence>
<comment type="caution">
    <text evidence="2">The sequence shown here is derived from an EMBL/GenBank/DDBJ whole genome shotgun (WGS) entry which is preliminary data.</text>
</comment>
<sequence>MLQRSATFIKHAKQCRINRPLQARSFFGIGELLGAIGNPKETLAQITEAKNELEKVKNELVEMGEKVRLPPVRTFVRQPNYFERKVEEDRIRAVLDSDATFTVFFGAASTGKTCLIRNVLTDSDKYIVLPIDLRISAFADPATLYTSLSLHLEAFFNDVSENVDGFKELGHRLSLGFKHARIDVEKRGVSPSATDISRLMELFQNALLNYWNHDPTLTEEERKELSKKSTLPEPKQRITSGNPNKLNRKIPVLLIDEAHRLPQLLNQDSSDALKIIFDGLTVLTKQERLLHTILCTSDPMFMNTLMDYNVLTHTQVLHLTDPSKESIREYLKDHLLLQVKQSHLHPHILDNFDNLYAVLGGKYIHWKDYLLGDWLHDGLSVSQSKVATHAKIMIESHLYPSPGLSPPPNTVALLHAIAESSDDKPLDVFEARRKFGQEEVDALIRNKILEVRWGSVISRSNFLDNAHLNPSLDGRSDISANKPAVNSLMPASAVMGWAIKETLRKHEL</sequence>
<keyword evidence="3" id="KW-1185">Reference proteome</keyword>
<proteinExistence type="predicted"/>
<dbReference type="PANTHER" id="PTHR37096:SF1">
    <property type="entry name" value="AAA+ ATPASE DOMAIN-CONTAINING PROTEIN"/>
    <property type="match status" value="1"/>
</dbReference>
<evidence type="ECO:0000313" key="2">
    <source>
        <dbReference type="EMBL" id="TIA90198.1"/>
    </source>
</evidence>
<evidence type="ECO:0000313" key="3">
    <source>
        <dbReference type="Proteomes" id="UP000310189"/>
    </source>
</evidence>
<dbReference type="Gene3D" id="3.40.50.300">
    <property type="entry name" value="P-loop containing nucleotide triphosphate hydrolases"/>
    <property type="match status" value="1"/>
</dbReference>
<dbReference type="OrthoDB" id="2150628at2759"/>
<feature type="region of interest" description="Disordered" evidence="1">
    <location>
        <begin position="219"/>
        <end position="242"/>
    </location>
</feature>
<gene>
    <name evidence="2" type="ORF">E3P99_01729</name>
</gene>
<dbReference type="EMBL" id="SPNW01000021">
    <property type="protein sequence ID" value="TIA90198.1"/>
    <property type="molecule type" value="Genomic_DNA"/>
</dbReference>
<name>A0A4T0FP82_9BASI</name>
<dbReference type="InterPro" id="IPR027417">
    <property type="entry name" value="P-loop_NTPase"/>
</dbReference>
<accession>A0A4T0FP82</accession>
<dbReference type="InterPro" id="IPR051667">
    <property type="entry name" value="Archaeal_ATPase_domain"/>
</dbReference>